<reference evidence="3" key="1">
    <citation type="journal article" date="2019" name="Int. J. Syst. Evol. Microbiol.">
        <title>The Global Catalogue of Microorganisms (GCM) 10K type strain sequencing project: providing services to taxonomists for standard genome sequencing and annotation.</title>
        <authorList>
            <consortium name="The Broad Institute Genomics Platform"/>
            <consortium name="The Broad Institute Genome Sequencing Center for Infectious Disease"/>
            <person name="Wu L."/>
            <person name="Ma J."/>
        </authorList>
    </citation>
    <scope>NUCLEOTIDE SEQUENCE [LARGE SCALE GENOMIC DNA]</scope>
    <source>
        <strain evidence="3">JCM 17979</strain>
    </source>
</reference>
<dbReference type="InterPro" id="IPR036388">
    <property type="entry name" value="WH-like_DNA-bd_sf"/>
</dbReference>
<dbReference type="PANTHER" id="PTHR33164">
    <property type="entry name" value="TRANSCRIPTIONAL REGULATOR, MARR FAMILY"/>
    <property type="match status" value="1"/>
</dbReference>
<sequence>MQELARRVRELIVASDSYRRTMAAVVGLSTTEAAVLGHLLHDGPQSPSVVAARAGLSPAAATSLLDRLEQAGLAARRAHPSDRRRLLVELTPRGHAAIAAMFSIFSEDLDLALERADPRLLEDPELRRVVTELISGMAAALRARAGDGVGVRRDVRGAMDAGSAERP</sequence>
<dbReference type="SMART" id="SM00347">
    <property type="entry name" value="HTH_MARR"/>
    <property type="match status" value="1"/>
</dbReference>
<comment type="caution">
    <text evidence="2">The sequence shown here is derived from an EMBL/GenBank/DDBJ whole genome shotgun (WGS) entry which is preliminary data.</text>
</comment>
<dbReference type="InterPro" id="IPR039422">
    <property type="entry name" value="MarR/SlyA-like"/>
</dbReference>
<dbReference type="PRINTS" id="PR00598">
    <property type="entry name" value="HTHMARR"/>
</dbReference>
<dbReference type="Proteomes" id="UP001500928">
    <property type="component" value="Unassembled WGS sequence"/>
</dbReference>
<dbReference type="Gene3D" id="1.10.10.10">
    <property type="entry name" value="Winged helix-like DNA-binding domain superfamily/Winged helix DNA-binding domain"/>
    <property type="match status" value="1"/>
</dbReference>
<feature type="domain" description="HTH marR-type" evidence="1">
    <location>
        <begin position="1"/>
        <end position="135"/>
    </location>
</feature>
<protein>
    <recommendedName>
        <fullName evidence="1">HTH marR-type domain-containing protein</fullName>
    </recommendedName>
</protein>
<dbReference type="PROSITE" id="PS50995">
    <property type="entry name" value="HTH_MARR_2"/>
    <property type="match status" value="1"/>
</dbReference>
<dbReference type="InterPro" id="IPR011991">
    <property type="entry name" value="ArsR-like_HTH"/>
</dbReference>
<dbReference type="InterPro" id="IPR036390">
    <property type="entry name" value="WH_DNA-bd_sf"/>
</dbReference>
<evidence type="ECO:0000259" key="1">
    <source>
        <dbReference type="PROSITE" id="PS50995"/>
    </source>
</evidence>
<dbReference type="RefSeq" id="WP_345415294.1">
    <property type="nucleotide sequence ID" value="NZ_BAABHO010000019.1"/>
</dbReference>
<dbReference type="PANTHER" id="PTHR33164:SF43">
    <property type="entry name" value="HTH-TYPE TRANSCRIPTIONAL REPRESSOR YETL"/>
    <property type="match status" value="1"/>
</dbReference>
<dbReference type="Pfam" id="PF12802">
    <property type="entry name" value="MarR_2"/>
    <property type="match status" value="1"/>
</dbReference>
<gene>
    <name evidence="2" type="ORF">GCM10023200_27310</name>
</gene>
<dbReference type="InterPro" id="IPR000835">
    <property type="entry name" value="HTH_MarR-typ"/>
</dbReference>
<keyword evidence="3" id="KW-1185">Reference proteome</keyword>
<dbReference type="SUPFAM" id="SSF46785">
    <property type="entry name" value="Winged helix' DNA-binding domain"/>
    <property type="match status" value="1"/>
</dbReference>
<dbReference type="CDD" id="cd00090">
    <property type="entry name" value="HTH_ARSR"/>
    <property type="match status" value="1"/>
</dbReference>
<evidence type="ECO:0000313" key="3">
    <source>
        <dbReference type="Proteomes" id="UP001500928"/>
    </source>
</evidence>
<evidence type="ECO:0000313" key="2">
    <source>
        <dbReference type="EMBL" id="GAA4790770.1"/>
    </source>
</evidence>
<name>A0ABP9B8S9_9PSEU</name>
<dbReference type="EMBL" id="BAABHO010000019">
    <property type="protein sequence ID" value="GAA4790770.1"/>
    <property type="molecule type" value="Genomic_DNA"/>
</dbReference>
<proteinExistence type="predicted"/>
<accession>A0ABP9B8S9</accession>
<organism evidence="2 3">
    <name type="scientific">Actinomycetospora chlora</name>
    <dbReference type="NCBI Taxonomy" id="663608"/>
    <lineage>
        <taxon>Bacteria</taxon>
        <taxon>Bacillati</taxon>
        <taxon>Actinomycetota</taxon>
        <taxon>Actinomycetes</taxon>
        <taxon>Pseudonocardiales</taxon>
        <taxon>Pseudonocardiaceae</taxon>
        <taxon>Actinomycetospora</taxon>
    </lineage>
</organism>